<dbReference type="RefSeq" id="WP_200240022.1">
    <property type="nucleotide sequence ID" value="NZ_NRRY01000005.1"/>
</dbReference>
<proteinExistence type="predicted"/>
<dbReference type="Pfam" id="PF07298">
    <property type="entry name" value="NnrU"/>
    <property type="match status" value="1"/>
</dbReference>
<keyword evidence="2 5" id="KW-0812">Transmembrane</keyword>
<sequence length="190" mass="20875">MFWLIIGLILFLGVHSVSIIDADWRNRTAARLGQVPWKAIYGLISLLGLYLIVIGYGQAAVDPIVLYQPPVWMRHITLLLMVPVFVLLLAAYLPGRIQRTTKHPMLLATKIWALAHLLANGTLADLLLFGGFLAWAVADRISLKRRAPVPVPAAPAGRFNDWIALGAGLALYVLFLLWAHKALFGVAPIG</sequence>
<organism evidence="7 8">
    <name type="scientific">Lamprobacter modestohalophilus</name>
    <dbReference type="NCBI Taxonomy" id="1064514"/>
    <lineage>
        <taxon>Bacteria</taxon>
        <taxon>Pseudomonadati</taxon>
        <taxon>Pseudomonadota</taxon>
        <taxon>Gammaproteobacteria</taxon>
        <taxon>Chromatiales</taxon>
        <taxon>Chromatiaceae</taxon>
        <taxon>Lamprobacter</taxon>
    </lineage>
</organism>
<feature type="transmembrane region" description="Helical" evidence="5">
    <location>
        <begin position="71"/>
        <end position="93"/>
    </location>
</feature>
<evidence type="ECO:0000259" key="6">
    <source>
        <dbReference type="Pfam" id="PF07298"/>
    </source>
</evidence>
<feature type="transmembrane region" description="Helical" evidence="5">
    <location>
        <begin position="113"/>
        <end position="138"/>
    </location>
</feature>
<feature type="domain" description="NnrU" evidence="6">
    <location>
        <begin position="4"/>
        <end position="188"/>
    </location>
</feature>
<evidence type="ECO:0000256" key="3">
    <source>
        <dbReference type="ARBA" id="ARBA00022989"/>
    </source>
</evidence>
<dbReference type="Proteomes" id="UP001138768">
    <property type="component" value="Unassembled WGS sequence"/>
</dbReference>
<evidence type="ECO:0000256" key="5">
    <source>
        <dbReference type="SAM" id="Phobius"/>
    </source>
</evidence>
<accession>A0A9X1B3N7</accession>
<evidence type="ECO:0000256" key="1">
    <source>
        <dbReference type="ARBA" id="ARBA00004141"/>
    </source>
</evidence>
<evidence type="ECO:0000313" key="7">
    <source>
        <dbReference type="EMBL" id="MBK1617792.1"/>
    </source>
</evidence>
<evidence type="ECO:0000256" key="2">
    <source>
        <dbReference type="ARBA" id="ARBA00022692"/>
    </source>
</evidence>
<feature type="transmembrane region" description="Helical" evidence="5">
    <location>
        <begin position="159"/>
        <end position="179"/>
    </location>
</feature>
<comment type="subcellular location">
    <subcellularLocation>
        <location evidence="1">Membrane</location>
        <topology evidence="1">Multi-pass membrane protein</topology>
    </subcellularLocation>
</comment>
<protein>
    <submittedName>
        <fullName evidence="7">NnrU family protein</fullName>
    </submittedName>
</protein>
<keyword evidence="4 5" id="KW-0472">Membrane</keyword>
<gene>
    <name evidence="7" type="ORF">CKO42_04845</name>
</gene>
<keyword evidence="8" id="KW-1185">Reference proteome</keyword>
<dbReference type="AlphaFoldDB" id="A0A9X1B3N7"/>
<dbReference type="GO" id="GO:0016020">
    <property type="term" value="C:membrane"/>
    <property type="evidence" value="ECO:0007669"/>
    <property type="project" value="UniProtKB-SubCell"/>
</dbReference>
<dbReference type="InterPro" id="IPR009915">
    <property type="entry name" value="NnrU_dom"/>
</dbReference>
<feature type="transmembrane region" description="Helical" evidence="5">
    <location>
        <begin position="40"/>
        <end position="59"/>
    </location>
</feature>
<evidence type="ECO:0000256" key="4">
    <source>
        <dbReference type="ARBA" id="ARBA00023136"/>
    </source>
</evidence>
<reference evidence="7 8" key="1">
    <citation type="journal article" date="2020" name="Microorganisms">
        <title>Osmotic Adaptation and Compatible Solute Biosynthesis of Phototrophic Bacteria as Revealed from Genome Analyses.</title>
        <authorList>
            <person name="Imhoff J.F."/>
            <person name="Rahn T."/>
            <person name="Kunzel S."/>
            <person name="Keller A."/>
            <person name="Neulinger S.C."/>
        </authorList>
    </citation>
    <scope>NUCLEOTIDE SEQUENCE [LARGE SCALE GENOMIC DNA]</scope>
    <source>
        <strain evidence="7 8">DSM 25653</strain>
    </source>
</reference>
<comment type="caution">
    <text evidence="7">The sequence shown here is derived from an EMBL/GenBank/DDBJ whole genome shotgun (WGS) entry which is preliminary data.</text>
</comment>
<keyword evidence="3 5" id="KW-1133">Transmembrane helix</keyword>
<name>A0A9X1B3N7_9GAMM</name>
<evidence type="ECO:0000313" key="8">
    <source>
        <dbReference type="Proteomes" id="UP001138768"/>
    </source>
</evidence>
<dbReference type="EMBL" id="NRRY01000005">
    <property type="protein sequence ID" value="MBK1617792.1"/>
    <property type="molecule type" value="Genomic_DNA"/>
</dbReference>